<dbReference type="Gene3D" id="3.30.70.270">
    <property type="match status" value="1"/>
</dbReference>
<dbReference type="InterPro" id="IPR050469">
    <property type="entry name" value="Diguanylate_Cyclase"/>
</dbReference>
<dbReference type="InterPro" id="IPR029787">
    <property type="entry name" value="Nucleotide_cyclase"/>
</dbReference>
<reference evidence="5" key="1">
    <citation type="submission" date="2022-06" db="EMBL/GenBank/DDBJ databases">
        <title>Alkalimarinus sp. nov., isolated from gut of a Alitta virens.</title>
        <authorList>
            <person name="Yang A.I."/>
            <person name="Shin N.-R."/>
        </authorList>
    </citation>
    <scope>NUCLEOTIDE SEQUENCE</scope>
    <source>
        <strain evidence="5">A2M4</strain>
    </source>
</reference>
<evidence type="ECO:0000259" key="4">
    <source>
        <dbReference type="PROSITE" id="PS50887"/>
    </source>
</evidence>
<dbReference type="EMBL" id="CP100390">
    <property type="protein sequence ID" value="UZE96779.1"/>
    <property type="molecule type" value="Genomic_DNA"/>
</dbReference>
<dbReference type="PROSITE" id="PS50887">
    <property type="entry name" value="GGDEF"/>
    <property type="match status" value="1"/>
</dbReference>
<dbReference type="RefSeq" id="WP_265048264.1">
    <property type="nucleotide sequence ID" value="NZ_CP100390.1"/>
</dbReference>
<dbReference type="SUPFAM" id="SSF55073">
    <property type="entry name" value="Nucleotide cyclase"/>
    <property type="match status" value="1"/>
</dbReference>
<dbReference type="CDD" id="cd01949">
    <property type="entry name" value="GGDEF"/>
    <property type="match status" value="1"/>
</dbReference>
<dbReference type="NCBIfam" id="TIGR00254">
    <property type="entry name" value="GGDEF"/>
    <property type="match status" value="1"/>
</dbReference>
<evidence type="ECO:0000256" key="3">
    <source>
        <dbReference type="SAM" id="Phobius"/>
    </source>
</evidence>
<keyword evidence="3" id="KW-1133">Transmembrane helix</keyword>
<dbReference type="Pfam" id="PF00990">
    <property type="entry name" value="GGDEF"/>
    <property type="match status" value="1"/>
</dbReference>
<evidence type="ECO:0000313" key="5">
    <source>
        <dbReference type="EMBL" id="UZE96779.1"/>
    </source>
</evidence>
<keyword evidence="5" id="KW-0808">Transferase</keyword>
<evidence type="ECO:0000256" key="1">
    <source>
        <dbReference type="ARBA" id="ARBA00012528"/>
    </source>
</evidence>
<comment type="catalytic activity">
    <reaction evidence="2">
        <text>2 GTP = 3',3'-c-di-GMP + 2 diphosphate</text>
        <dbReference type="Rhea" id="RHEA:24898"/>
        <dbReference type="ChEBI" id="CHEBI:33019"/>
        <dbReference type="ChEBI" id="CHEBI:37565"/>
        <dbReference type="ChEBI" id="CHEBI:58805"/>
        <dbReference type="EC" id="2.7.7.65"/>
    </reaction>
</comment>
<keyword evidence="3" id="KW-0472">Membrane</keyword>
<dbReference type="Proteomes" id="UP001163739">
    <property type="component" value="Chromosome"/>
</dbReference>
<feature type="transmembrane region" description="Helical" evidence="3">
    <location>
        <begin position="247"/>
        <end position="270"/>
    </location>
</feature>
<dbReference type="EC" id="2.7.7.65" evidence="1"/>
<dbReference type="GO" id="GO:0052621">
    <property type="term" value="F:diguanylate cyclase activity"/>
    <property type="evidence" value="ECO:0007669"/>
    <property type="project" value="UniProtKB-EC"/>
</dbReference>
<feature type="transmembrane region" description="Helical" evidence="3">
    <location>
        <begin position="304"/>
        <end position="326"/>
    </location>
</feature>
<gene>
    <name evidence="5" type="ORF">NKI27_03235</name>
</gene>
<feature type="transmembrane region" description="Helical" evidence="3">
    <location>
        <begin position="338"/>
        <end position="361"/>
    </location>
</feature>
<dbReference type="InterPro" id="IPR000160">
    <property type="entry name" value="GGDEF_dom"/>
</dbReference>
<evidence type="ECO:0000313" key="6">
    <source>
        <dbReference type="Proteomes" id="UP001163739"/>
    </source>
</evidence>
<feature type="transmembrane region" description="Helical" evidence="3">
    <location>
        <begin position="277"/>
        <end position="298"/>
    </location>
</feature>
<proteinExistence type="predicted"/>
<dbReference type="PANTHER" id="PTHR45138:SF9">
    <property type="entry name" value="DIGUANYLATE CYCLASE DGCM-RELATED"/>
    <property type="match status" value="1"/>
</dbReference>
<sequence>MLLLNVRKTVGFFLTVFAFYSIVIGSSLAQESNTAPKRELISGGWSYHWGDLPKNPVTGQWRDSTVLWKPTTSPSDIPGRTDENIVWLKIDLPTKAWRDPYLFINSVDLTFQAFQNNQQIYHFGEIDAEGNSQFEGWPWHIIRLPDDYQDHPLYLRIYSDYPYIGLSGAVAIGDRFSLLNEVYTRGIMGLSFILIVLLVGIISTIMGSIKKDSSTAISTGLLSFNLAIMMFAENELSQVVWFSPLNWRYIAAFCYFLIPVFLSGIIIAWLKDKTPKVAYGVLVASSLFVLVVAALSAFTEFNFINAYPYFDVLFILLVLALVIGCYQQFKTLDLPGVIMIFGILTLFISLLLDMLSAHNLITWIGRSGQWGLISFSLASLAIYLVQDWKQQIALAALTEHLEAEVEHRTKELHSSKKQLEKLAREDFLTSLLNRRSFAELATTELSKAIRFNRPLSLLLFDIDHFKDINDQYGHNVGDLVLKAIASTTKETCREGELICRYGGEEFVILLHATDAEYAHVLADRLRNAINNIEIKHNDLKVAITASFGLVCLDKPSGFEENAERLLERLLASADKLMYKVKVSGRDAVMVSDLAPDTTSVR</sequence>
<dbReference type="SMART" id="SM00267">
    <property type="entry name" value="GGDEF"/>
    <property type="match status" value="1"/>
</dbReference>
<keyword evidence="3" id="KW-0812">Transmembrane</keyword>
<feature type="domain" description="GGDEF" evidence="4">
    <location>
        <begin position="453"/>
        <end position="593"/>
    </location>
</feature>
<accession>A0ABY6N3W2</accession>
<organism evidence="5 6">
    <name type="scientific">Alkalimarinus alittae</name>
    <dbReference type="NCBI Taxonomy" id="2961619"/>
    <lineage>
        <taxon>Bacteria</taxon>
        <taxon>Pseudomonadati</taxon>
        <taxon>Pseudomonadota</taxon>
        <taxon>Gammaproteobacteria</taxon>
        <taxon>Alteromonadales</taxon>
        <taxon>Alteromonadaceae</taxon>
        <taxon>Alkalimarinus</taxon>
    </lineage>
</organism>
<name>A0ABY6N3W2_9ALTE</name>
<dbReference type="PANTHER" id="PTHR45138">
    <property type="entry name" value="REGULATORY COMPONENTS OF SENSORY TRANSDUCTION SYSTEM"/>
    <property type="match status" value="1"/>
</dbReference>
<feature type="transmembrane region" description="Helical" evidence="3">
    <location>
        <begin position="182"/>
        <end position="202"/>
    </location>
</feature>
<dbReference type="InterPro" id="IPR043128">
    <property type="entry name" value="Rev_trsase/Diguanyl_cyclase"/>
</dbReference>
<protein>
    <recommendedName>
        <fullName evidence="1">diguanylate cyclase</fullName>
        <ecNumber evidence="1">2.7.7.65</ecNumber>
    </recommendedName>
</protein>
<keyword evidence="6" id="KW-1185">Reference proteome</keyword>
<keyword evidence="5" id="KW-0548">Nucleotidyltransferase</keyword>
<feature type="transmembrane region" description="Helical" evidence="3">
    <location>
        <begin position="214"/>
        <end position="232"/>
    </location>
</feature>
<evidence type="ECO:0000256" key="2">
    <source>
        <dbReference type="ARBA" id="ARBA00034247"/>
    </source>
</evidence>